<name>A0A0G0IVQ3_9BACT</name>
<gene>
    <name evidence="1" type="ORF">US75_C0032G0003</name>
</gene>
<evidence type="ECO:0000313" key="2">
    <source>
        <dbReference type="Proteomes" id="UP000034096"/>
    </source>
</evidence>
<dbReference type="EMBL" id="LBUE01000032">
    <property type="protein sequence ID" value="KKQ55110.1"/>
    <property type="molecule type" value="Genomic_DNA"/>
</dbReference>
<comment type="caution">
    <text evidence="1">The sequence shown here is derived from an EMBL/GenBank/DDBJ whole genome shotgun (WGS) entry which is preliminary data.</text>
</comment>
<proteinExistence type="predicted"/>
<sequence>MSRVETGETEQYIVIKSERPKVDRRTVAAPERPSSLLGLLKETEKLIKSELNTEQSLVVLDTISKKFKEWFDAVKSEDKKKIGKNWGKAFQVALDYGDHGILSEDIHTLWGFSWDRIDATHRSEKDYCPNNRINEWIRDEEVWGAEMDRQTGKVISFEYSSKRTLNHWSSRRESYSNDSLRNIELGLKFDRKGNLTDVLYSENIDLPSEILGKGGEIMRTWRISSDISRRKESYCSLF</sequence>
<dbReference type="Proteomes" id="UP000034096">
    <property type="component" value="Unassembled WGS sequence"/>
</dbReference>
<dbReference type="STRING" id="1618583.US75_C0032G0003"/>
<organism evidence="1 2">
    <name type="scientific">Candidatus Woesebacteria bacterium GW2011_GWC1_38_13</name>
    <dbReference type="NCBI Taxonomy" id="1618583"/>
    <lineage>
        <taxon>Bacteria</taxon>
        <taxon>Candidatus Woeseibacteriota</taxon>
    </lineage>
</organism>
<protein>
    <submittedName>
        <fullName evidence="1">Uncharacterized protein</fullName>
    </submittedName>
</protein>
<dbReference type="AlphaFoldDB" id="A0A0G0IVQ3"/>
<accession>A0A0G0IVQ3</accession>
<evidence type="ECO:0000313" key="1">
    <source>
        <dbReference type="EMBL" id="KKQ55110.1"/>
    </source>
</evidence>
<reference evidence="1 2" key="1">
    <citation type="journal article" date="2015" name="Nature">
        <title>rRNA introns, odd ribosomes, and small enigmatic genomes across a large radiation of phyla.</title>
        <authorList>
            <person name="Brown C.T."/>
            <person name="Hug L.A."/>
            <person name="Thomas B.C."/>
            <person name="Sharon I."/>
            <person name="Castelle C.J."/>
            <person name="Singh A."/>
            <person name="Wilkins M.J."/>
            <person name="Williams K.H."/>
            <person name="Banfield J.F."/>
        </authorList>
    </citation>
    <scope>NUCLEOTIDE SEQUENCE [LARGE SCALE GENOMIC DNA]</scope>
</reference>